<accession>A0A177TIE9</accession>
<keyword evidence="3" id="KW-1185">Reference proteome</keyword>
<sequence length="300" mass="32515">MAINCASTFQTSPDHLSHPKAGLAYVRGALARMTTLRARHTGAFISRQMVNRGLLRNWRNMDLRRCIEDSIQRFESVTVKASARISQTFLEAQVADAAEDELAPSGTLLEVNATGHVTAMLSPLSHVSTRVRLRRPSSSTSTSSASSGGRRRSSISSVPGSDHTADESDIDDINLGSKGTALMALQPVEIPNSLNEKPSPLIMSSFTNVDVASSFADADEDEDHGLNTTHPARFESPIGTLFPLGKHSRHKLLPKNVVVDLLSCCDQKDATPNTIKRPSASTRARCQTRSPSGFQEPRIQ</sequence>
<feature type="region of interest" description="Disordered" evidence="1">
    <location>
        <begin position="269"/>
        <end position="300"/>
    </location>
</feature>
<reference evidence="2" key="1">
    <citation type="submission" date="2016-04" db="EMBL/GenBank/DDBJ databases">
        <authorList>
            <person name="Nguyen H.D."/>
            <person name="Samba Siva P."/>
            <person name="Cullis J."/>
            <person name="Levesque C.A."/>
            <person name="Hambleton S."/>
        </authorList>
    </citation>
    <scope>NUCLEOTIDE SEQUENCE</scope>
    <source>
        <strain evidence="2">DAOMC 236416</strain>
    </source>
</reference>
<feature type="compositionally biased region" description="Low complexity" evidence="1">
    <location>
        <begin position="136"/>
        <end position="161"/>
    </location>
</feature>
<evidence type="ECO:0000256" key="1">
    <source>
        <dbReference type="SAM" id="MobiDB-lite"/>
    </source>
</evidence>
<dbReference type="Proteomes" id="UP000077521">
    <property type="component" value="Unassembled WGS sequence"/>
</dbReference>
<comment type="caution">
    <text evidence="2">The sequence shown here is derived from an EMBL/GenBank/DDBJ whole genome shotgun (WGS) entry which is preliminary data.</text>
</comment>
<dbReference type="EMBL" id="LWDF02000019">
    <property type="protein sequence ID" value="KAE8260071.1"/>
    <property type="molecule type" value="Genomic_DNA"/>
</dbReference>
<gene>
    <name evidence="2" type="ORF">A4X13_0g588</name>
</gene>
<organism evidence="2 3">
    <name type="scientific">Tilletia indica</name>
    <dbReference type="NCBI Taxonomy" id="43049"/>
    <lineage>
        <taxon>Eukaryota</taxon>
        <taxon>Fungi</taxon>
        <taxon>Dikarya</taxon>
        <taxon>Basidiomycota</taxon>
        <taxon>Ustilaginomycotina</taxon>
        <taxon>Exobasidiomycetes</taxon>
        <taxon>Tilletiales</taxon>
        <taxon>Tilletiaceae</taxon>
        <taxon>Tilletia</taxon>
    </lineage>
</organism>
<protein>
    <submittedName>
        <fullName evidence="2">Uncharacterized protein</fullName>
    </submittedName>
</protein>
<evidence type="ECO:0000313" key="2">
    <source>
        <dbReference type="EMBL" id="KAE8260071.1"/>
    </source>
</evidence>
<feature type="compositionally biased region" description="Polar residues" evidence="1">
    <location>
        <begin position="270"/>
        <end position="293"/>
    </location>
</feature>
<reference evidence="2" key="2">
    <citation type="journal article" date="2019" name="IMA Fungus">
        <title>Genome sequencing and comparison of five Tilletia species to identify candidate genes for the detection of regulated species infecting wheat.</title>
        <authorList>
            <person name="Nguyen H.D.T."/>
            <person name="Sultana T."/>
            <person name="Kesanakurti P."/>
            <person name="Hambleton S."/>
        </authorList>
    </citation>
    <scope>NUCLEOTIDE SEQUENCE</scope>
    <source>
        <strain evidence="2">DAOMC 236416</strain>
    </source>
</reference>
<name>A0A177TIE9_9BASI</name>
<feature type="region of interest" description="Disordered" evidence="1">
    <location>
        <begin position="128"/>
        <end position="173"/>
    </location>
</feature>
<proteinExistence type="predicted"/>
<evidence type="ECO:0000313" key="3">
    <source>
        <dbReference type="Proteomes" id="UP000077521"/>
    </source>
</evidence>
<dbReference type="AlphaFoldDB" id="A0A177TIE9"/>